<evidence type="ECO:0000256" key="3">
    <source>
        <dbReference type="ARBA" id="ARBA00022801"/>
    </source>
</evidence>
<organism evidence="7 8">
    <name type="scientific">Leptonema illini</name>
    <dbReference type="NCBI Taxonomy" id="183"/>
    <lineage>
        <taxon>Bacteria</taxon>
        <taxon>Pseudomonadati</taxon>
        <taxon>Spirochaetota</taxon>
        <taxon>Spirochaetia</taxon>
        <taxon>Leptospirales</taxon>
        <taxon>Leptospiraceae</taxon>
        <taxon>Leptonema</taxon>
    </lineage>
</organism>
<evidence type="ECO:0000313" key="7">
    <source>
        <dbReference type="EMBL" id="KAB2929713.1"/>
    </source>
</evidence>
<dbReference type="InterPro" id="IPR023635">
    <property type="entry name" value="Peptide_deformylase"/>
</dbReference>
<proteinExistence type="inferred from homology"/>
<comment type="cofactor">
    <cofactor evidence="6">
        <name>Fe(2+)</name>
        <dbReference type="ChEBI" id="CHEBI:29033"/>
    </cofactor>
    <text evidence="6">Binds 1 Fe(2+) ion.</text>
</comment>
<dbReference type="CDD" id="cd00487">
    <property type="entry name" value="Pep_deformylase"/>
    <property type="match status" value="1"/>
</dbReference>
<dbReference type="PIRSF" id="PIRSF004749">
    <property type="entry name" value="Pep_def"/>
    <property type="match status" value="1"/>
</dbReference>
<evidence type="ECO:0000256" key="1">
    <source>
        <dbReference type="ARBA" id="ARBA00010759"/>
    </source>
</evidence>
<comment type="caution">
    <text evidence="7">The sequence shown here is derived from an EMBL/GenBank/DDBJ whole genome shotgun (WGS) entry which is preliminary data.</text>
</comment>
<accession>A0A833GY16</accession>
<dbReference type="PANTHER" id="PTHR10458:SF20">
    <property type="entry name" value="PEPTIDE DEFORMYLASE 1"/>
    <property type="match status" value="1"/>
</dbReference>
<dbReference type="EC" id="3.5.1.88" evidence="6"/>
<evidence type="ECO:0000256" key="5">
    <source>
        <dbReference type="ARBA" id="ARBA00023004"/>
    </source>
</evidence>
<comment type="catalytic activity">
    <reaction evidence="6">
        <text>N-terminal N-formyl-L-methionyl-[peptide] + H2O = N-terminal L-methionyl-[peptide] + formate</text>
        <dbReference type="Rhea" id="RHEA:24420"/>
        <dbReference type="Rhea" id="RHEA-COMP:10639"/>
        <dbReference type="Rhea" id="RHEA-COMP:10640"/>
        <dbReference type="ChEBI" id="CHEBI:15377"/>
        <dbReference type="ChEBI" id="CHEBI:15740"/>
        <dbReference type="ChEBI" id="CHEBI:49298"/>
        <dbReference type="ChEBI" id="CHEBI:64731"/>
        <dbReference type="EC" id="3.5.1.88"/>
    </reaction>
</comment>
<dbReference type="GO" id="GO:0006412">
    <property type="term" value="P:translation"/>
    <property type="evidence" value="ECO:0007669"/>
    <property type="project" value="UniProtKB-UniRule"/>
</dbReference>
<dbReference type="GO" id="GO:0042586">
    <property type="term" value="F:peptide deformylase activity"/>
    <property type="evidence" value="ECO:0007669"/>
    <property type="project" value="UniProtKB-UniRule"/>
</dbReference>
<dbReference type="NCBIfam" id="NF001159">
    <property type="entry name" value="PRK00150.1-3"/>
    <property type="match status" value="1"/>
</dbReference>
<feature type="binding site" evidence="6">
    <location>
        <position position="144"/>
    </location>
    <ligand>
        <name>Fe cation</name>
        <dbReference type="ChEBI" id="CHEBI:24875"/>
    </ligand>
</feature>
<feature type="binding site" evidence="6">
    <location>
        <position position="102"/>
    </location>
    <ligand>
        <name>Fe cation</name>
        <dbReference type="ChEBI" id="CHEBI:24875"/>
    </ligand>
</feature>
<keyword evidence="3 6" id="KW-0378">Hydrolase</keyword>
<dbReference type="Gene3D" id="3.90.45.10">
    <property type="entry name" value="Peptide deformylase"/>
    <property type="match status" value="1"/>
</dbReference>
<sequence>MSVRRILKLGDPLLRRRSVDVPLTELRSKEIKNLIRDLRDTMKDAGGIGLAAPQIGVLKRVVIVGFEKSERYPDQKGIEERILINPEIEALEAPGEGFWEGCLSIPGMRGFVERPRKIKLTFYDTDENRHEEIIEGFDAVVYQHECDHLDGMLYVDRLKDPTMFGFEPELKEASGG</sequence>
<dbReference type="HAMAP" id="MF_00163">
    <property type="entry name" value="Pep_deformylase"/>
    <property type="match status" value="1"/>
</dbReference>
<dbReference type="SUPFAM" id="SSF56420">
    <property type="entry name" value="Peptide deformylase"/>
    <property type="match status" value="1"/>
</dbReference>
<dbReference type="PANTHER" id="PTHR10458">
    <property type="entry name" value="PEPTIDE DEFORMYLASE"/>
    <property type="match status" value="1"/>
</dbReference>
<evidence type="ECO:0000313" key="8">
    <source>
        <dbReference type="Proteomes" id="UP000460298"/>
    </source>
</evidence>
<keyword evidence="2 6" id="KW-0479">Metal-binding</keyword>
<feature type="active site" evidence="6">
    <location>
        <position position="145"/>
    </location>
</feature>
<dbReference type="PRINTS" id="PR01576">
    <property type="entry name" value="PDEFORMYLASE"/>
</dbReference>
<dbReference type="AlphaFoldDB" id="A0A833GY16"/>
<dbReference type="NCBIfam" id="TIGR00079">
    <property type="entry name" value="pept_deformyl"/>
    <property type="match status" value="1"/>
</dbReference>
<evidence type="ECO:0000256" key="2">
    <source>
        <dbReference type="ARBA" id="ARBA00022723"/>
    </source>
</evidence>
<evidence type="ECO:0000256" key="6">
    <source>
        <dbReference type="HAMAP-Rule" id="MF_00163"/>
    </source>
</evidence>
<keyword evidence="5 6" id="KW-0408">Iron</keyword>
<evidence type="ECO:0000256" key="4">
    <source>
        <dbReference type="ARBA" id="ARBA00022917"/>
    </source>
</evidence>
<reference evidence="7 8" key="1">
    <citation type="submission" date="2019-10" db="EMBL/GenBank/DDBJ databases">
        <title>Extracellular Electron Transfer in a Candidatus Methanoperedens spp. Enrichment Culture.</title>
        <authorList>
            <person name="Berger S."/>
            <person name="Rangel Shaw D."/>
            <person name="Berben T."/>
            <person name="In 'T Zandt M."/>
            <person name="Frank J."/>
            <person name="Reimann J."/>
            <person name="Jetten M.S.M."/>
            <person name="Welte C.U."/>
        </authorList>
    </citation>
    <scope>NUCLEOTIDE SEQUENCE [LARGE SCALE GENOMIC DNA]</scope>
    <source>
        <strain evidence="7">SB12</strain>
    </source>
</reference>
<dbReference type="FunFam" id="3.90.45.10:FF:000003">
    <property type="entry name" value="Peptide deformylase"/>
    <property type="match status" value="1"/>
</dbReference>
<dbReference type="InterPro" id="IPR036821">
    <property type="entry name" value="Peptide_deformylase_sf"/>
</dbReference>
<gene>
    <name evidence="6" type="primary">def</name>
    <name evidence="7" type="ORF">F9K24_18985</name>
</gene>
<feature type="binding site" evidence="6">
    <location>
        <position position="148"/>
    </location>
    <ligand>
        <name>Fe cation</name>
        <dbReference type="ChEBI" id="CHEBI:24875"/>
    </ligand>
</feature>
<dbReference type="Pfam" id="PF01327">
    <property type="entry name" value="Pep_deformylase"/>
    <property type="match status" value="1"/>
</dbReference>
<name>A0A833GY16_9LEPT</name>
<protein>
    <recommendedName>
        <fullName evidence="6">Peptide deformylase</fullName>
        <shortName evidence="6">PDF</shortName>
        <ecNumber evidence="6">3.5.1.88</ecNumber>
    </recommendedName>
    <alternativeName>
        <fullName evidence="6">Polypeptide deformylase</fullName>
    </alternativeName>
</protein>
<keyword evidence="4 6" id="KW-0648">Protein biosynthesis</keyword>
<dbReference type="Proteomes" id="UP000460298">
    <property type="component" value="Unassembled WGS sequence"/>
</dbReference>
<dbReference type="EMBL" id="WBUI01000027">
    <property type="protein sequence ID" value="KAB2929713.1"/>
    <property type="molecule type" value="Genomic_DNA"/>
</dbReference>
<comment type="function">
    <text evidence="6">Removes the formyl group from the N-terminal Met of newly synthesized proteins. Requires at least a dipeptide for an efficient rate of reaction. N-terminal L-methionine is a prerequisite for activity but the enzyme has broad specificity at other positions.</text>
</comment>
<comment type="similarity">
    <text evidence="1 6">Belongs to the polypeptide deformylase family.</text>
</comment>
<dbReference type="GO" id="GO:0046872">
    <property type="term" value="F:metal ion binding"/>
    <property type="evidence" value="ECO:0007669"/>
    <property type="project" value="UniProtKB-KW"/>
</dbReference>